<dbReference type="AlphaFoldDB" id="A0A7G6E0Y7"/>
<evidence type="ECO:0000256" key="2">
    <source>
        <dbReference type="SAM" id="Phobius"/>
    </source>
</evidence>
<dbReference type="Proteomes" id="UP000515847">
    <property type="component" value="Chromosome"/>
</dbReference>
<reference evidence="3 4" key="1">
    <citation type="journal article" date="2019" name="Front. Microbiol.">
        <title>Thermoanaerosceptrum fracticalcis gen. nov. sp. nov., a Novel Fumarate-Fermenting Microorganism From a Deep Fractured Carbonate Aquifer of the US Great Basin.</title>
        <authorList>
            <person name="Hamilton-Brehm S.D."/>
            <person name="Stewart L.E."/>
            <person name="Zavarin M."/>
            <person name="Caldwell M."/>
            <person name="Lawson P.A."/>
            <person name="Onstott T.C."/>
            <person name="Grzymski J."/>
            <person name="Neveux I."/>
            <person name="Lollar B.S."/>
            <person name="Russell C.E."/>
            <person name="Moser D.P."/>
        </authorList>
    </citation>
    <scope>NUCLEOTIDE SEQUENCE [LARGE SCALE GENOMIC DNA]</scope>
    <source>
        <strain evidence="3 4">DRI-13</strain>
    </source>
</reference>
<feature type="transmembrane region" description="Helical" evidence="2">
    <location>
        <begin position="6"/>
        <end position="21"/>
    </location>
</feature>
<dbReference type="RefSeq" id="WP_034419742.1">
    <property type="nucleotide sequence ID" value="NZ_CP045798.1"/>
</dbReference>
<keyword evidence="2" id="KW-0472">Membrane</keyword>
<protein>
    <recommendedName>
        <fullName evidence="5">DUF2802 domain-containing protein</fullName>
    </recommendedName>
</protein>
<evidence type="ECO:0000313" key="4">
    <source>
        <dbReference type="Proteomes" id="UP000515847"/>
    </source>
</evidence>
<feature type="coiled-coil region" evidence="1">
    <location>
        <begin position="26"/>
        <end position="75"/>
    </location>
</feature>
<evidence type="ECO:0000313" key="3">
    <source>
        <dbReference type="EMBL" id="QNB45741.1"/>
    </source>
</evidence>
<keyword evidence="2" id="KW-0812">Transmembrane</keyword>
<evidence type="ECO:0000256" key="1">
    <source>
        <dbReference type="SAM" id="Coils"/>
    </source>
</evidence>
<accession>A0A7G6E0Y7</accession>
<name>A0A7G6E0Y7_THEFR</name>
<evidence type="ECO:0008006" key="5">
    <source>
        <dbReference type="Google" id="ProtNLM"/>
    </source>
</evidence>
<proteinExistence type="predicted"/>
<gene>
    <name evidence="3" type="ORF">BR63_05100</name>
</gene>
<sequence length="158" mass="18181">MVFLNIFILICNILLMAMLGKKTKVLQEINRENRLIQKNVQTLVEENSKLTNLILDELESKLAEARQVIEFFEQNTLVLPQKQEDSVPKKSKVLHSAEKPLATVEETPLKKSNNSPVDLLRMGMSIREIAEKLNMTQGEIALKLNLQEKMENYKYNAK</sequence>
<dbReference type="EMBL" id="CP045798">
    <property type="protein sequence ID" value="QNB45741.1"/>
    <property type="molecule type" value="Genomic_DNA"/>
</dbReference>
<keyword evidence="1" id="KW-0175">Coiled coil</keyword>
<organism evidence="3 4">
    <name type="scientific">Thermanaerosceptrum fracticalcis</name>
    <dbReference type="NCBI Taxonomy" id="1712410"/>
    <lineage>
        <taxon>Bacteria</taxon>
        <taxon>Bacillati</taxon>
        <taxon>Bacillota</taxon>
        <taxon>Clostridia</taxon>
        <taxon>Eubacteriales</taxon>
        <taxon>Peptococcaceae</taxon>
        <taxon>Thermanaerosceptrum</taxon>
    </lineage>
</organism>
<keyword evidence="4" id="KW-1185">Reference proteome</keyword>
<dbReference type="KEGG" id="tfr:BR63_05100"/>
<keyword evidence="2" id="KW-1133">Transmembrane helix</keyword>